<evidence type="ECO:0000256" key="6">
    <source>
        <dbReference type="ARBA" id="ARBA00022692"/>
    </source>
</evidence>
<feature type="domain" description="HAMP" evidence="13">
    <location>
        <begin position="220"/>
        <end position="273"/>
    </location>
</feature>
<dbReference type="SMART" id="SM00388">
    <property type="entry name" value="HisKA"/>
    <property type="match status" value="1"/>
</dbReference>
<evidence type="ECO:0000313" key="14">
    <source>
        <dbReference type="EMBL" id="PRY18058.1"/>
    </source>
</evidence>
<dbReference type="SMART" id="SM00304">
    <property type="entry name" value="HAMP"/>
    <property type="match status" value="1"/>
</dbReference>
<evidence type="ECO:0000256" key="10">
    <source>
        <dbReference type="ARBA" id="ARBA00023136"/>
    </source>
</evidence>
<keyword evidence="6 11" id="KW-0812">Transmembrane</keyword>
<evidence type="ECO:0000256" key="8">
    <source>
        <dbReference type="ARBA" id="ARBA00022989"/>
    </source>
</evidence>
<feature type="transmembrane region" description="Helical" evidence="11">
    <location>
        <begin position="46"/>
        <end position="66"/>
    </location>
</feature>
<keyword evidence="7 14" id="KW-0418">Kinase</keyword>
<evidence type="ECO:0000256" key="11">
    <source>
        <dbReference type="SAM" id="Phobius"/>
    </source>
</evidence>
<dbReference type="CDD" id="cd06225">
    <property type="entry name" value="HAMP"/>
    <property type="match status" value="1"/>
</dbReference>
<protein>
    <recommendedName>
        <fullName evidence="3">histidine kinase</fullName>
        <ecNumber evidence="3">2.7.13.3</ecNumber>
    </recommendedName>
</protein>
<dbReference type="SMART" id="SM00387">
    <property type="entry name" value="HATPase_c"/>
    <property type="match status" value="1"/>
</dbReference>
<comment type="caution">
    <text evidence="14">The sequence shown here is derived from an EMBL/GenBank/DDBJ whole genome shotgun (WGS) entry which is preliminary data.</text>
</comment>
<dbReference type="Gene3D" id="1.10.287.130">
    <property type="match status" value="1"/>
</dbReference>
<dbReference type="PANTHER" id="PTHR45436">
    <property type="entry name" value="SENSOR HISTIDINE KINASE YKOH"/>
    <property type="match status" value="1"/>
</dbReference>
<dbReference type="SUPFAM" id="SSF158472">
    <property type="entry name" value="HAMP domain-like"/>
    <property type="match status" value="1"/>
</dbReference>
<evidence type="ECO:0000256" key="5">
    <source>
        <dbReference type="ARBA" id="ARBA00022679"/>
    </source>
</evidence>
<dbReference type="PROSITE" id="PS50109">
    <property type="entry name" value="HIS_KIN"/>
    <property type="match status" value="1"/>
</dbReference>
<dbReference type="EC" id="2.7.13.3" evidence="3"/>
<proteinExistence type="predicted"/>
<dbReference type="SUPFAM" id="SSF55874">
    <property type="entry name" value="ATPase domain of HSP90 chaperone/DNA topoisomerase II/histidine kinase"/>
    <property type="match status" value="1"/>
</dbReference>
<evidence type="ECO:0000313" key="15">
    <source>
        <dbReference type="Proteomes" id="UP000238083"/>
    </source>
</evidence>
<evidence type="ECO:0000256" key="7">
    <source>
        <dbReference type="ARBA" id="ARBA00022777"/>
    </source>
</evidence>
<feature type="domain" description="Histidine kinase" evidence="12">
    <location>
        <begin position="281"/>
        <end position="519"/>
    </location>
</feature>
<dbReference type="InterPro" id="IPR036890">
    <property type="entry name" value="HATPase_C_sf"/>
</dbReference>
<keyword evidence="9" id="KW-0902">Two-component regulatory system</keyword>
<dbReference type="GO" id="GO:0005886">
    <property type="term" value="C:plasma membrane"/>
    <property type="evidence" value="ECO:0007669"/>
    <property type="project" value="UniProtKB-SubCell"/>
</dbReference>
<keyword evidence="10 11" id="KW-0472">Membrane</keyword>
<dbReference type="PROSITE" id="PS50885">
    <property type="entry name" value="HAMP"/>
    <property type="match status" value="1"/>
</dbReference>
<name>A0A2T0RA59_9ACTN</name>
<dbReference type="InterPro" id="IPR005467">
    <property type="entry name" value="His_kinase_dom"/>
</dbReference>
<feature type="transmembrane region" description="Helical" evidence="11">
    <location>
        <begin position="195"/>
        <end position="219"/>
    </location>
</feature>
<evidence type="ECO:0000259" key="12">
    <source>
        <dbReference type="PROSITE" id="PS50109"/>
    </source>
</evidence>
<evidence type="ECO:0000256" key="4">
    <source>
        <dbReference type="ARBA" id="ARBA00022553"/>
    </source>
</evidence>
<dbReference type="InterPro" id="IPR050428">
    <property type="entry name" value="TCS_sensor_his_kinase"/>
</dbReference>
<dbReference type="Gene3D" id="6.10.340.10">
    <property type="match status" value="1"/>
</dbReference>
<dbReference type="AlphaFoldDB" id="A0A2T0RA59"/>
<organism evidence="14 15">
    <name type="scientific">Kineococcus rhizosphaerae</name>
    <dbReference type="NCBI Taxonomy" id="559628"/>
    <lineage>
        <taxon>Bacteria</taxon>
        <taxon>Bacillati</taxon>
        <taxon>Actinomycetota</taxon>
        <taxon>Actinomycetes</taxon>
        <taxon>Kineosporiales</taxon>
        <taxon>Kineosporiaceae</taxon>
        <taxon>Kineococcus</taxon>
    </lineage>
</organism>
<evidence type="ECO:0000256" key="2">
    <source>
        <dbReference type="ARBA" id="ARBA00004236"/>
    </source>
</evidence>
<keyword evidence="4" id="KW-0597">Phosphoprotein</keyword>
<comment type="catalytic activity">
    <reaction evidence="1">
        <text>ATP + protein L-histidine = ADP + protein N-phospho-L-histidine.</text>
        <dbReference type="EC" id="2.7.13.3"/>
    </reaction>
</comment>
<evidence type="ECO:0000256" key="3">
    <source>
        <dbReference type="ARBA" id="ARBA00012438"/>
    </source>
</evidence>
<evidence type="ECO:0000259" key="13">
    <source>
        <dbReference type="PROSITE" id="PS50885"/>
    </source>
</evidence>
<evidence type="ECO:0000256" key="1">
    <source>
        <dbReference type="ARBA" id="ARBA00000085"/>
    </source>
</evidence>
<dbReference type="InterPro" id="IPR003660">
    <property type="entry name" value="HAMP_dom"/>
</dbReference>
<dbReference type="InterPro" id="IPR004358">
    <property type="entry name" value="Sig_transdc_His_kin-like_C"/>
</dbReference>
<dbReference type="CDD" id="cd00082">
    <property type="entry name" value="HisKA"/>
    <property type="match status" value="1"/>
</dbReference>
<comment type="subcellular location">
    <subcellularLocation>
        <location evidence="2">Cell membrane</location>
    </subcellularLocation>
</comment>
<accession>A0A2T0RA59</accession>
<dbReference type="InterPro" id="IPR003661">
    <property type="entry name" value="HisK_dim/P_dom"/>
</dbReference>
<dbReference type="Gene3D" id="3.30.565.10">
    <property type="entry name" value="Histidine kinase-like ATPase, C-terminal domain"/>
    <property type="match status" value="1"/>
</dbReference>
<evidence type="ECO:0000256" key="9">
    <source>
        <dbReference type="ARBA" id="ARBA00023012"/>
    </source>
</evidence>
<dbReference type="Pfam" id="PF00512">
    <property type="entry name" value="HisKA"/>
    <property type="match status" value="1"/>
</dbReference>
<dbReference type="Pfam" id="PF02518">
    <property type="entry name" value="HATPase_c"/>
    <property type="match status" value="1"/>
</dbReference>
<dbReference type="InterPro" id="IPR003594">
    <property type="entry name" value="HATPase_dom"/>
</dbReference>
<keyword evidence="5" id="KW-0808">Transferase</keyword>
<sequence length="528" mass="53709">MGVLADRVGGRLSGVGSALRPVVSILGFVTGGWWRAAGVRVRSTVAATALLAVLVAAGAAVGLAVLRHALVSASVESASVQARLVRVAVTAPALGGEQVPALRAAVGADVERGSHVQVLGADGQVVVASAELAGQPALSGARPDVGVLADEVVDLPQLGRSAPWVVTVAGAEVEGQRFWVVAAEDTTDAQRVLRVALAVLAVTGPGLLAVVAGLTWTFVGRSLRPVEAIRSTVQGITSGGLDGRVPVPAGDDEVSRLAVTMNSMLARLQAAQDAQRRFVADASHELRSPVATLRAAAHVWSRPHPGGPGTVGSVEAAASPDAEFVELVGAESARLQSLVDDLLWLARADEGRAGPAVEVDVDEVVEAEASRLRSLGGVRVVLTAVPVRVVGDAAALARAVRNVVDNARRYAASTVWLELAQEGREGQAGSAEAVVRVGDDGPGVPTPDRERVLGRFVRVEEGRARSERAGRGDGGVDGGGAGLGLAIVAEVLAAHGGSVLVGERAGGGALVELRWPLRPAQPPSAASR</sequence>
<dbReference type="InterPro" id="IPR036097">
    <property type="entry name" value="HisK_dim/P_sf"/>
</dbReference>
<dbReference type="Proteomes" id="UP000238083">
    <property type="component" value="Unassembled WGS sequence"/>
</dbReference>
<keyword evidence="8 11" id="KW-1133">Transmembrane helix</keyword>
<dbReference type="GO" id="GO:0000155">
    <property type="term" value="F:phosphorelay sensor kinase activity"/>
    <property type="evidence" value="ECO:0007669"/>
    <property type="project" value="InterPro"/>
</dbReference>
<dbReference type="PANTHER" id="PTHR45436:SF5">
    <property type="entry name" value="SENSOR HISTIDINE KINASE TRCS"/>
    <property type="match status" value="1"/>
</dbReference>
<gene>
    <name evidence="14" type="ORF">CLV37_101302</name>
</gene>
<dbReference type="PRINTS" id="PR00344">
    <property type="entry name" value="BCTRLSENSOR"/>
</dbReference>
<dbReference type="EMBL" id="PVZF01000001">
    <property type="protein sequence ID" value="PRY18058.1"/>
    <property type="molecule type" value="Genomic_DNA"/>
</dbReference>
<feature type="transmembrane region" description="Helical" evidence="11">
    <location>
        <begin position="12"/>
        <end position="34"/>
    </location>
</feature>
<keyword evidence="15" id="KW-1185">Reference proteome</keyword>
<dbReference type="SUPFAM" id="SSF47384">
    <property type="entry name" value="Homodimeric domain of signal transducing histidine kinase"/>
    <property type="match status" value="1"/>
</dbReference>
<dbReference type="Pfam" id="PF00672">
    <property type="entry name" value="HAMP"/>
    <property type="match status" value="1"/>
</dbReference>
<reference evidence="14 15" key="1">
    <citation type="submission" date="2018-03" db="EMBL/GenBank/DDBJ databases">
        <title>Genomic Encyclopedia of Archaeal and Bacterial Type Strains, Phase II (KMG-II): from individual species to whole genera.</title>
        <authorList>
            <person name="Goeker M."/>
        </authorList>
    </citation>
    <scope>NUCLEOTIDE SEQUENCE [LARGE SCALE GENOMIC DNA]</scope>
    <source>
        <strain evidence="14 15">DSM 19711</strain>
    </source>
</reference>